<feature type="region of interest" description="Disordered" evidence="1">
    <location>
        <begin position="293"/>
        <end position="345"/>
    </location>
</feature>
<dbReference type="RefSeq" id="WP_174970861.1">
    <property type="nucleotide sequence ID" value="NZ_CABPSD010000002.1"/>
</dbReference>
<accession>A0A5E4SQR4</accession>
<organism evidence="2 3">
    <name type="scientific">Pandoraea morbifera</name>
    <dbReference type="NCBI Taxonomy" id="2508300"/>
    <lineage>
        <taxon>Bacteria</taxon>
        <taxon>Pseudomonadati</taxon>
        <taxon>Pseudomonadota</taxon>
        <taxon>Betaproteobacteria</taxon>
        <taxon>Burkholderiales</taxon>
        <taxon>Burkholderiaceae</taxon>
        <taxon>Pandoraea</taxon>
    </lineage>
</organism>
<keyword evidence="3" id="KW-1185">Reference proteome</keyword>
<evidence type="ECO:0000313" key="2">
    <source>
        <dbReference type="EMBL" id="VVD78080.1"/>
    </source>
</evidence>
<dbReference type="Gene3D" id="3.40.50.1820">
    <property type="entry name" value="alpha/beta hydrolase"/>
    <property type="match status" value="1"/>
</dbReference>
<dbReference type="Proteomes" id="UP000368474">
    <property type="component" value="Unassembled WGS sequence"/>
</dbReference>
<dbReference type="GO" id="GO:0016787">
    <property type="term" value="F:hydrolase activity"/>
    <property type="evidence" value="ECO:0007669"/>
    <property type="project" value="UniProtKB-KW"/>
</dbReference>
<dbReference type="PIRSF" id="PIRSF037442">
    <property type="entry name" value="UCP037442_abhydr"/>
    <property type="match status" value="1"/>
</dbReference>
<dbReference type="InterPro" id="IPR017208">
    <property type="entry name" value="UCP037442_abhydr"/>
</dbReference>
<feature type="compositionally biased region" description="Low complexity" evidence="1">
    <location>
        <begin position="310"/>
        <end position="320"/>
    </location>
</feature>
<dbReference type="InterPro" id="IPR029058">
    <property type="entry name" value="AB_hydrolase_fold"/>
</dbReference>
<feature type="compositionally biased region" description="Polar residues" evidence="1">
    <location>
        <begin position="321"/>
        <end position="336"/>
    </location>
</feature>
<gene>
    <name evidence="2" type="ORF">PMO31116_00947</name>
</gene>
<proteinExistence type="predicted"/>
<reference evidence="2 3" key="1">
    <citation type="submission" date="2019-08" db="EMBL/GenBank/DDBJ databases">
        <authorList>
            <person name="Peeters C."/>
        </authorList>
    </citation>
    <scope>NUCLEOTIDE SEQUENCE [LARGE SCALE GENOMIC DNA]</scope>
    <source>
        <strain evidence="2 3">LMG 31116</strain>
    </source>
</reference>
<keyword evidence="2" id="KW-0378">Hydrolase</keyword>
<name>A0A5E4SQR4_9BURK</name>
<evidence type="ECO:0000313" key="3">
    <source>
        <dbReference type="Proteomes" id="UP000368474"/>
    </source>
</evidence>
<sequence>MSSFAVEIPAVDGYPLGGHVWYPESLPALGVVLVHPATAVPERLYFAFAQYIARRGLIAVTYSYRGVDGSRPPRLRGFRARMRDWADLDVEGVTRWATSAYPSLPCYAVGHSFGGHAIGLCESSNRLVAAVQVASHVGAMRVVSHRPERRRITLLMHWIAPLLTRLAGYMPGSKLGIGEDLPAGVLLEWSRWTRLPNYFFDDPTLDADARFARVRTPILSLGFDDDLWATPMGIALLVSRLRNAPVTRREIAAVRSDSGSIGHMGYFRQRSGGFLWPETIDWLLSAGSAQTWAGSPHSGMPGTSWSSTSADLAAAMRSAATMQSPRSDQTECQNANRPPPLPSPP</sequence>
<protein>
    <submittedName>
        <fullName evidence="2">Alpha/beta hydrolase</fullName>
    </submittedName>
</protein>
<dbReference type="AlphaFoldDB" id="A0A5E4SQR4"/>
<dbReference type="SUPFAM" id="SSF53474">
    <property type="entry name" value="alpha/beta-Hydrolases"/>
    <property type="match status" value="1"/>
</dbReference>
<evidence type="ECO:0000256" key="1">
    <source>
        <dbReference type="SAM" id="MobiDB-lite"/>
    </source>
</evidence>
<dbReference type="EMBL" id="CABPSD010000002">
    <property type="protein sequence ID" value="VVD78080.1"/>
    <property type="molecule type" value="Genomic_DNA"/>
</dbReference>